<dbReference type="AlphaFoldDB" id="A0AB94IYD7"/>
<feature type="binding site" evidence="10">
    <location>
        <begin position="10"/>
        <end position="15"/>
    </location>
    <ligand>
        <name>substrate</name>
    </ligand>
</feature>
<gene>
    <name evidence="11" type="ORF">SY1_18040</name>
</gene>
<comment type="catalytic activity">
    <reaction evidence="8 10">
        <text>dITP + H2O = dIMP + diphosphate + H(+)</text>
        <dbReference type="Rhea" id="RHEA:28342"/>
        <dbReference type="ChEBI" id="CHEBI:15377"/>
        <dbReference type="ChEBI" id="CHEBI:15378"/>
        <dbReference type="ChEBI" id="CHEBI:33019"/>
        <dbReference type="ChEBI" id="CHEBI:61194"/>
        <dbReference type="ChEBI" id="CHEBI:61382"/>
        <dbReference type="EC" id="3.6.1.66"/>
    </reaction>
</comment>
<evidence type="ECO:0000256" key="8">
    <source>
        <dbReference type="ARBA" id="ARBA00051875"/>
    </source>
</evidence>
<dbReference type="GO" id="GO:0009117">
    <property type="term" value="P:nucleotide metabolic process"/>
    <property type="evidence" value="ECO:0007669"/>
    <property type="project" value="UniProtKB-KW"/>
</dbReference>
<comment type="catalytic activity">
    <reaction evidence="9 10">
        <text>XTP + H2O = XMP + diphosphate + H(+)</text>
        <dbReference type="Rhea" id="RHEA:28610"/>
        <dbReference type="ChEBI" id="CHEBI:15377"/>
        <dbReference type="ChEBI" id="CHEBI:15378"/>
        <dbReference type="ChEBI" id="CHEBI:33019"/>
        <dbReference type="ChEBI" id="CHEBI:57464"/>
        <dbReference type="ChEBI" id="CHEBI:61314"/>
        <dbReference type="EC" id="3.6.1.66"/>
    </reaction>
</comment>
<dbReference type="GO" id="GO:0000166">
    <property type="term" value="F:nucleotide binding"/>
    <property type="evidence" value="ECO:0007669"/>
    <property type="project" value="UniProtKB-KW"/>
</dbReference>
<dbReference type="GO" id="GO:0036220">
    <property type="term" value="F:ITP diphosphatase activity"/>
    <property type="evidence" value="ECO:0007669"/>
    <property type="project" value="UniProtKB-UniRule"/>
</dbReference>
<dbReference type="InterPro" id="IPR002637">
    <property type="entry name" value="RdgB/HAM1"/>
</dbReference>
<dbReference type="EC" id="3.6.1.66" evidence="10"/>
<feature type="binding site" evidence="10">
    <location>
        <position position="72"/>
    </location>
    <ligand>
        <name>Mg(2+)</name>
        <dbReference type="ChEBI" id="CHEBI:18420"/>
    </ligand>
</feature>
<feature type="binding site" evidence="10">
    <location>
        <position position="43"/>
    </location>
    <ligand>
        <name>Mg(2+)</name>
        <dbReference type="ChEBI" id="CHEBI:18420"/>
    </ligand>
</feature>
<evidence type="ECO:0000256" key="7">
    <source>
        <dbReference type="ARBA" id="ARBA00023080"/>
    </source>
</evidence>
<dbReference type="GO" id="GO:0036222">
    <property type="term" value="F:XTP diphosphatase activity"/>
    <property type="evidence" value="ECO:0007669"/>
    <property type="project" value="UniProtKB-UniRule"/>
</dbReference>
<feature type="binding site" evidence="10">
    <location>
        <begin position="151"/>
        <end position="154"/>
    </location>
    <ligand>
        <name>substrate</name>
    </ligand>
</feature>
<keyword evidence="5 10" id="KW-0378">Hydrolase</keyword>
<comment type="similarity">
    <text evidence="1 10">Belongs to the HAM1 NTPase family.</text>
</comment>
<comment type="cofactor">
    <cofactor evidence="10">
        <name>Mg(2+)</name>
        <dbReference type="ChEBI" id="CHEBI:18420"/>
    </cofactor>
    <text evidence="10">Binds 1 Mg(2+) ion per subunit.</text>
</comment>
<organism evidence="11 12">
    <name type="scientific">Fretibacterium fastidiosum</name>
    <dbReference type="NCBI Taxonomy" id="651822"/>
    <lineage>
        <taxon>Bacteria</taxon>
        <taxon>Thermotogati</taxon>
        <taxon>Synergistota</taxon>
        <taxon>Synergistia</taxon>
        <taxon>Synergistales</taxon>
        <taxon>Aminobacteriaceae</taxon>
        <taxon>Fretibacterium</taxon>
    </lineage>
</organism>
<dbReference type="InterPro" id="IPR029001">
    <property type="entry name" value="ITPase-like_fam"/>
</dbReference>
<reference evidence="12" key="1">
    <citation type="submission" date="2010-03" db="EMBL/GenBank/DDBJ databases">
        <title>The genome sequence of Synergistetes sp. SGP1.</title>
        <authorList>
            <consortium name="metaHIT consortium -- http://www.metahit.eu/"/>
            <person name="Pajon A."/>
            <person name="Turner K."/>
            <person name="Parkhill J."/>
            <person name="Wade W."/>
            <person name="Vartoukian S."/>
        </authorList>
    </citation>
    <scope>NUCLEOTIDE SEQUENCE [LARGE SCALE GENOMIC DNA]</scope>
    <source>
        <strain evidence="12">SGP1</strain>
    </source>
</reference>
<keyword evidence="12" id="KW-1185">Reference proteome</keyword>
<dbReference type="SUPFAM" id="SSF52972">
    <property type="entry name" value="ITPase-like"/>
    <property type="match status" value="1"/>
</dbReference>
<keyword evidence="4 10" id="KW-0547">Nucleotide-binding</keyword>
<evidence type="ECO:0000256" key="1">
    <source>
        <dbReference type="ARBA" id="ARBA00008023"/>
    </source>
</evidence>
<dbReference type="EMBL" id="FP929056">
    <property type="protein sequence ID" value="CBL28694.1"/>
    <property type="molecule type" value="Genomic_DNA"/>
</dbReference>
<dbReference type="GO" id="GO:0017111">
    <property type="term" value="F:ribonucleoside triphosphate phosphatase activity"/>
    <property type="evidence" value="ECO:0007669"/>
    <property type="project" value="InterPro"/>
</dbReference>
<sequence>MFVERLVLATGSRGKYREFAAMLPREVVGELIFAPKMAQIEVEETGTCYAENARLKAQAWAWATGLPSLADDSGLEVDILGGAPGVLSARIVPGPDQARNDWLLSRLEGRLDRRARFVAALALAIPDRWTLISEGECLGRIATAPEGKGGFGYDPLFLPDGMSASFAAIPPRMKNAISHRAAALRNLLEILMQ</sequence>
<name>A0AB94IYD7_9BACT</name>
<evidence type="ECO:0000256" key="5">
    <source>
        <dbReference type="ARBA" id="ARBA00022801"/>
    </source>
</evidence>
<feature type="binding site" evidence="10">
    <location>
        <position position="73"/>
    </location>
    <ligand>
        <name>substrate</name>
    </ligand>
</feature>
<dbReference type="RefSeq" id="WP_015556841.1">
    <property type="nucleotide sequence ID" value="NC_021038.1"/>
</dbReference>
<proteinExistence type="inferred from homology"/>
<accession>A0AB94IYD7</accession>
<dbReference type="GO" id="GO:0009146">
    <property type="term" value="P:purine nucleoside triphosphate catabolic process"/>
    <property type="evidence" value="ECO:0007669"/>
    <property type="project" value="UniProtKB-UniRule"/>
</dbReference>
<evidence type="ECO:0000256" key="2">
    <source>
        <dbReference type="ARBA" id="ARBA00011738"/>
    </source>
</evidence>
<dbReference type="PANTHER" id="PTHR11067:SF9">
    <property type="entry name" value="INOSINE TRIPHOSPHATE PYROPHOSPHATASE"/>
    <property type="match status" value="1"/>
</dbReference>
<dbReference type="Proteomes" id="UP000008957">
    <property type="component" value="Chromosome"/>
</dbReference>
<dbReference type="HAMAP" id="MF_01405">
    <property type="entry name" value="Non_canon_purine_NTPase"/>
    <property type="match status" value="1"/>
</dbReference>
<feature type="active site" description="Proton acceptor" evidence="10">
    <location>
        <position position="72"/>
    </location>
</feature>
<dbReference type="FunFam" id="3.90.950.10:FF:000001">
    <property type="entry name" value="dITP/XTP pyrophosphatase"/>
    <property type="match status" value="1"/>
</dbReference>
<evidence type="ECO:0000256" key="9">
    <source>
        <dbReference type="ARBA" id="ARBA00052017"/>
    </source>
</evidence>
<dbReference type="Pfam" id="PF01725">
    <property type="entry name" value="Ham1p_like"/>
    <property type="match status" value="1"/>
</dbReference>
<evidence type="ECO:0000256" key="4">
    <source>
        <dbReference type="ARBA" id="ARBA00022741"/>
    </source>
</evidence>
<evidence type="ECO:0000313" key="12">
    <source>
        <dbReference type="Proteomes" id="UP000008957"/>
    </source>
</evidence>
<reference evidence="11 12" key="2">
    <citation type="submission" date="2010-03" db="EMBL/GenBank/DDBJ databases">
        <authorList>
            <person name="Pajon A."/>
        </authorList>
    </citation>
    <scope>NUCLEOTIDE SEQUENCE [LARGE SCALE GENOMIC DNA]</scope>
    <source>
        <strain evidence="11 12">SGP1</strain>
    </source>
</reference>
<feature type="binding site" evidence="10">
    <location>
        <begin position="179"/>
        <end position="180"/>
    </location>
    <ligand>
        <name>substrate</name>
    </ligand>
</feature>
<evidence type="ECO:0000256" key="10">
    <source>
        <dbReference type="HAMAP-Rule" id="MF_01405"/>
    </source>
</evidence>
<comment type="catalytic activity">
    <reaction evidence="10">
        <text>ITP + H2O = IMP + diphosphate + H(+)</text>
        <dbReference type="Rhea" id="RHEA:29399"/>
        <dbReference type="ChEBI" id="CHEBI:15377"/>
        <dbReference type="ChEBI" id="CHEBI:15378"/>
        <dbReference type="ChEBI" id="CHEBI:33019"/>
        <dbReference type="ChEBI" id="CHEBI:58053"/>
        <dbReference type="ChEBI" id="CHEBI:61402"/>
        <dbReference type="EC" id="3.6.1.66"/>
    </reaction>
</comment>
<dbReference type="GO" id="GO:0035870">
    <property type="term" value="F:dITP diphosphatase activity"/>
    <property type="evidence" value="ECO:0007669"/>
    <property type="project" value="UniProtKB-UniRule"/>
</dbReference>
<evidence type="ECO:0000256" key="3">
    <source>
        <dbReference type="ARBA" id="ARBA00022723"/>
    </source>
</evidence>
<keyword evidence="3 10" id="KW-0479">Metal-binding</keyword>
<protein>
    <recommendedName>
        <fullName evidence="10">dITP/XTP pyrophosphatase</fullName>
        <ecNumber evidence="10">3.6.1.66</ecNumber>
    </recommendedName>
    <alternativeName>
        <fullName evidence="10">Non-canonical purine NTP pyrophosphatase</fullName>
    </alternativeName>
    <alternativeName>
        <fullName evidence="10">Non-standard purine NTP pyrophosphatase</fullName>
    </alternativeName>
    <alternativeName>
        <fullName evidence="10">Nucleoside-triphosphate diphosphatase</fullName>
    </alternativeName>
    <alternativeName>
        <fullName evidence="10">Nucleoside-triphosphate pyrophosphatase</fullName>
        <shortName evidence="10">NTPase</shortName>
    </alternativeName>
</protein>
<keyword evidence="7 10" id="KW-0546">Nucleotide metabolism</keyword>
<dbReference type="GO" id="GO:0046872">
    <property type="term" value="F:metal ion binding"/>
    <property type="evidence" value="ECO:0007669"/>
    <property type="project" value="UniProtKB-KW"/>
</dbReference>
<dbReference type="InterPro" id="IPR020922">
    <property type="entry name" value="dITP/XTP_pyrophosphatase"/>
</dbReference>
<comment type="subunit">
    <text evidence="2 10">Homodimer.</text>
</comment>
<comment type="function">
    <text evidence="10">Pyrophosphatase that catalyzes the hydrolysis of nucleoside triphosphates to their monophosphate derivatives, with a high preference for the non-canonical purine nucleotides XTP (xanthosine triphosphate), dITP (deoxyinosine triphosphate) and ITP. Seems to function as a house-cleaning enzyme that removes non-canonical purine nucleotides from the nucleotide pool, thus preventing their incorporation into DNA/RNA and avoiding chromosomal lesions.</text>
</comment>
<dbReference type="CDD" id="cd00515">
    <property type="entry name" value="HAM1"/>
    <property type="match status" value="1"/>
</dbReference>
<dbReference type="Gene3D" id="3.90.950.10">
    <property type="match status" value="1"/>
</dbReference>
<evidence type="ECO:0000256" key="6">
    <source>
        <dbReference type="ARBA" id="ARBA00022842"/>
    </source>
</evidence>
<keyword evidence="6 10" id="KW-0460">Magnesium</keyword>
<dbReference type="PANTHER" id="PTHR11067">
    <property type="entry name" value="INOSINE TRIPHOSPHATE PYROPHOSPHATASE/HAM1 PROTEIN"/>
    <property type="match status" value="1"/>
</dbReference>
<dbReference type="KEGG" id="sbr:SY1_18040"/>
<dbReference type="GO" id="GO:0005829">
    <property type="term" value="C:cytosol"/>
    <property type="evidence" value="ECO:0007669"/>
    <property type="project" value="TreeGrafter"/>
</dbReference>
<evidence type="ECO:0000313" key="11">
    <source>
        <dbReference type="EMBL" id="CBL28694.1"/>
    </source>
</evidence>
<feature type="binding site" evidence="10">
    <location>
        <position position="174"/>
    </location>
    <ligand>
        <name>substrate</name>
    </ligand>
</feature>